<evidence type="ECO:0000256" key="3">
    <source>
        <dbReference type="ARBA" id="ARBA00022670"/>
    </source>
</evidence>
<accession>A0A915EQK0</accession>
<dbReference type="InterPro" id="IPR000718">
    <property type="entry name" value="Peptidase_M13"/>
</dbReference>
<evidence type="ECO:0000313" key="12">
    <source>
        <dbReference type="WBParaSite" id="jg8311"/>
    </source>
</evidence>
<sequence length="1776" mass="203648">MAQCVIDEYNQFCPLDYPYQPNCVNGDHTQGENIADNGGIRAAFRAYRNSLGLKGPDPSLPGALSSQFTHDQLFFLNFAQVWCEPPPKPGNTFAQLLLDPHSPSNYRVWGLHPNRHCNVWVDEVKAVTGVPATTTTLPPLNIPQVQKSVNKKYAEAASYFANNQVSLQHHPNGEHNEEQSGAVQRSQKAERKPKNENTFFIAKNYQPVQQLFDRFAAMEYLCQFVNRKFCARIPCIHWTSFPLINKQNKYHWPKNDVLGFALGYLRGLLGMDVLLNTFVDTTWASPQSKKPYSVYLDQPSLIMPREYYIGNAWKRIKNYYILDVANILQTYSISLGGAQPSFKELVQIAASVADFEQTLAMEFMSDGTSRRDYSRLYNPVDFYDLMEQTKFANLEYYFLYSMLLADSRQAAIRLFMSPNEKVIVMEPTKLKKFERAFTEHNKYKFTAKQLYNYLYVRILHNFYGVSDSLGMRRVNSLIPLKTFVRPAVGRPRWEERLPIHTFFLDQKTQPKSFEDLESMTNSSNLPNHQQLHLNPLYTEMTCASFVMFSVPYTTTRYYLDQFYPSKQSRAQFRKGIGSVVEGVLDGFGSMINQLNWMSATTKKGAQDKILNLARNLGWPDFLTNDTALDAYYTDLRVSPVNFGENLMNLRHFDLKLQWNYLNVIGGTQREDFNGPPGIVNAWYQPELNSITLPLGILQQPFYEADWPASVNFGAMGVVIGHELTHGFDDQGVQFDGVGTMRRWMDDPSLASFTKMAQCVIDEYSGMCPLNENQYQPNCINGVQTQGENIADNGGIRAAFRAYRNAISFKGKIWLCQTIFFGQVWCEAEFNPMSTYIRLLVDPHSPHENRVWGTLQNFPAFKNAFNCPANSVYAPENHCNVWASEPKQVNSLPATTTVLPNLNVPKKSQSVDNTQSPCDNFYEYACNNYPEYNQMDTFTTIDYKNIGELAKAFRLDDGEEIIPLEQAKLLFRQCEYMGRNSQIILKRVDLPRKKYLQFQRGADVPHPAFNHDAPTDWMDAKKLAKTLGVLDGQLHTSTLVSSFVMTNAKDPGGEQPYALYVDQSFLSLPDFVFHDFMWYRIVDRIGFIAQIVMQIYADYLKVGYDYNDVDNAAQDIVDFEYAIANNFMTDDNTRRYFDRNYNWMSAKEATKKFTFFDFQTYFNQLSFDAEPAVRQKMQKEDFNFVLMEPDQLAKLGAAMSDGNEFGFTPNQLLNYLYFRVMRDNINNIPYPEDQVKVVSDNVLGYKLYHPNLGRPKYLEVDKYKKEDDPVTNEELSCAIQVYLDHAFPTEKRARVRQGAQIVLNSILLGFRSMVEQISWMSPLAKQGAFDKMDNIVTNVGYPDFITNNTQLENYYKDLQFNRRDNFVTSMEKITKFFFKQQFAYLVKKGVMRDEFGSSNVLVNAWYQPQVNRVVVGHELTHGFDDQGVQWDGVGALNTWLDASSRQAFDQMANCIVQEYNGFCPLDPDEYQPNCLNGFNTQGENIADNGGIHAAFRAYRNSLEVHGPDRALPSDLIGQFTHDQLFFLSFAQPWCMEQQEPEDTYSQILFDPHSPAKYRILGTLRNFPAFRDAFNCPVNAVYAPENHCEVWITDISTKPLPGLPANQINVAVPKTVKADDQEFSTYRNAFNYFKASVNFSYNPCENFYEYACGSYKNKVSFTVARDDNYRKIANVLESLENHPSTAVQKLKTFYDLCTITFSDLYSDNNNGADYLKNIILAKVQKFSEASQLQMTIFDKSRPANTPVPTPDIFATALAYLSIKEGIDTLVTPFGMLNW</sequence>
<evidence type="ECO:0000256" key="4">
    <source>
        <dbReference type="ARBA" id="ARBA00022723"/>
    </source>
</evidence>
<dbReference type="Proteomes" id="UP000887574">
    <property type="component" value="Unplaced"/>
</dbReference>
<evidence type="ECO:0000256" key="7">
    <source>
        <dbReference type="ARBA" id="ARBA00023049"/>
    </source>
</evidence>
<feature type="domain" description="Peptidase M13 C-terminal" evidence="9">
    <location>
        <begin position="1"/>
        <end position="112"/>
    </location>
</feature>
<evidence type="ECO:0000256" key="1">
    <source>
        <dbReference type="ARBA" id="ARBA00001947"/>
    </source>
</evidence>
<dbReference type="InterPro" id="IPR024079">
    <property type="entry name" value="MetalloPept_cat_dom_sf"/>
</dbReference>
<evidence type="ECO:0000313" key="11">
    <source>
        <dbReference type="Proteomes" id="UP000887574"/>
    </source>
</evidence>
<dbReference type="PROSITE" id="PS51885">
    <property type="entry name" value="NEPRILYSIN"/>
    <property type="match status" value="4"/>
</dbReference>
<dbReference type="SUPFAM" id="SSF55486">
    <property type="entry name" value="Metalloproteases ('zincins'), catalytic domain"/>
    <property type="match status" value="4"/>
</dbReference>
<dbReference type="WBParaSite" id="jg8311">
    <property type="protein sequence ID" value="jg8311"/>
    <property type="gene ID" value="jg8311"/>
</dbReference>
<dbReference type="Gene3D" id="1.10.1380.10">
    <property type="entry name" value="Neutral endopeptidase , domain2"/>
    <property type="match status" value="2"/>
</dbReference>
<feature type="domain" description="Peptidase M13 C-terminal" evidence="9">
    <location>
        <begin position="680"/>
        <end position="880"/>
    </location>
</feature>
<keyword evidence="3" id="KW-0645">Protease</keyword>
<organism evidence="11 12">
    <name type="scientific">Ditylenchus dipsaci</name>
    <dbReference type="NCBI Taxonomy" id="166011"/>
    <lineage>
        <taxon>Eukaryota</taxon>
        <taxon>Metazoa</taxon>
        <taxon>Ecdysozoa</taxon>
        <taxon>Nematoda</taxon>
        <taxon>Chromadorea</taxon>
        <taxon>Rhabditida</taxon>
        <taxon>Tylenchina</taxon>
        <taxon>Tylenchomorpha</taxon>
        <taxon>Sphaerularioidea</taxon>
        <taxon>Anguinidae</taxon>
        <taxon>Anguininae</taxon>
        <taxon>Ditylenchus</taxon>
    </lineage>
</organism>
<proteinExistence type="inferred from homology"/>
<keyword evidence="7" id="KW-0482">Metalloprotease</keyword>
<evidence type="ECO:0000256" key="5">
    <source>
        <dbReference type="ARBA" id="ARBA00022801"/>
    </source>
</evidence>
<dbReference type="InterPro" id="IPR042089">
    <property type="entry name" value="Peptidase_M13_dom_2"/>
</dbReference>
<evidence type="ECO:0000256" key="6">
    <source>
        <dbReference type="ARBA" id="ARBA00022833"/>
    </source>
</evidence>
<feature type="region of interest" description="Disordered" evidence="8">
    <location>
        <begin position="167"/>
        <end position="193"/>
    </location>
</feature>
<reference evidence="12" key="1">
    <citation type="submission" date="2022-11" db="UniProtKB">
        <authorList>
            <consortium name="WormBaseParasite"/>
        </authorList>
    </citation>
    <scope>IDENTIFICATION</scope>
</reference>
<comment type="cofactor">
    <cofactor evidence="1">
        <name>Zn(2+)</name>
        <dbReference type="ChEBI" id="CHEBI:29105"/>
    </cofactor>
</comment>
<dbReference type="PRINTS" id="PR00786">
    <property type="entry name" value="NEPRILYSIN"/>
</dbReference>
<name>A0A915EQK0_9BILA</name>
<keyword evidence="6" id="KW-0862">Zinc</keyword>
<evidence type="ECO:0000256" key="2">
    <source>
        <dbReference type="ARBA" id="ARBA00007357"/>
    </source>
</evidence>
<dbReference type="GO" id="GO:0016485">
    <property type="term" value="P:protein processing"/>
    <property type="evidence" value="ECO:0007669"/>
    <property type="project" value="TreeGrafter"/>
</dbReference>
<keyword evidence="11" id="KW-1185">Reference proteome</keyword>
<dbReference type="Gene3D" id="3.40.390.10">
    <property type="entry name" value="Collagenase (Catalytic Domain)"/>
    <property type="match status" value="4"/>
</dbReference>
<comment type="similarity">
    <text evidence="2">Belongs to the peptidase M13 family.</text>
</comment>
<evidence type="ECO:0000259" key="10">
    <source>
        <dbReference type="Pfam" id="PF05649"/>
    </source>
</evidence>
<dbReference type="PANTHER" id="PTHR11733:SF240">
    <property type="entry name" value="GH14155P-RELATED"/>
    <property type="match status" value="1"/>
</dbReference>
<evidence type="ECO:0000259" key="9">
    <source>
        <dbReference type="Pfam" id="PF01431"/>
    </source>
</evidence>
<dbReference type="InterPro" id="IPR018497">
    <property type="entry name" value="Peptidase_M13_C"/>
</dbReference>
<dbReference type="GO" id="GO:0005886">
    <property type="term" value="C:plasma membrane"/>
    <property type="evidence" value="ECO:0007669"/>
    <property type="project" value="TreeGrafter"/>
</dbReference>
<feature type="domain" description="Peptidase M13 N-terminal" evidence="10">
    <location>
        <begin position="248"/>
        <end position="619"/>
    </location>
</feature>
<dbReference type="InterPro" id="IPR008753">
    <property type="entry name" value="Peptidase_M13_N"/>
</dbReference>
<dbReference type="CDD" id="cd08662">
    <property type="entry name" value="M13"/>
    <property type="match status" value="2"/>
</dbReference>
<keyword evidence="4" id="KW-0479">Metal-binding</keyword>
<dbReference type="GO" id="GO:0004222">
    <property type="term" value="F:metalloendopeptidase activity"/>
    <property type="evidence" value="ECO:0007669"/>
    <property type="project" value="InterPro"/>
</dbReference>
<dbReference type="Pfam" id="PF05649">
    <property type="entry name" value="Peptidase_M13_N"/>
    <property type="match status" value="2"/>
</dbReference>
<feature type="domain" description="Peptidase M13 C-terminal" evidence="9">
    <location>
        <begin position="1412"/>
        <end position="1588"/>
    </location>
</feature>
<dbReference type="Pfam" id="PF01431">
    <property type="entry name" value="Peptidase_M13"/>
    <property type="match status" value="3"/>
</dbReference>
<dbReference type="GO" id="GO:0046872">
    <property type="term" value="F:metal ion binding"/>
    <property type="evidence" value="ECO:0007669"/>
    <property type="project" value="UniProtKB-KW"/>
</dbReference>
<evidence type="ECO:0000256" key="8">
    <source>
        <dbReference type="SAM" id="MobiDB-lite"/>
    </source>
</evidence>
<protein>
    <submittedName>
        <fullName evidence="12">Uncharacterized protein</fullName>
    </submittedName>
</protein>
<dbReference type="PANTHER" id="PTHR11733">
    <property type="entry name" value="ZINC METALLOPROTEASE FAMILY M13 NEPRILYSIN-RELATED"/>
    <property type="match status" value="1"/>
</dbReference>
<keyword evidence="5" id="KW-0378">Hydrolase</keyword>
<feature type="domain" description="Peptidase M13 N-terminal" evidence="10">
    <location>
        <begin position="916"/>
        <end position="1341"/>
    </location>
</feature>